<accession>A0AAN8S8Q2</accession>
<comment type="similarity">
    <text evidence="1 5">Belongs to the SEC8 family.</text>
</comment>
<dbReference type="Pfam" id="PF04048">
    <property type="entry name" value="Sec8_N"/>
    <property type="match status" value="1"/>
</dbReference>
<keyword evidence="2 5" id="KW-0813">Transport</keyword>
<dbReference type="Pfam" id="PF20652">
    <property type="entry name" value="Sec8_C"/>
    <property type="match status" value="1"/>
</dbReference>
<organism evidence="10 11">
    <name type="scientific">Polyplax serrata</name>
    <name type="common">Common mouse louse</name>
    <dbReference type="NCBI Taxonomy" id="468196"/>
    <lineage>
        <taxon>Eukaryota</taxon>
        <taxon>Metazoa</taxon>
        <taxon>Ecdysozoa</taxon>
        <taxon>Arthropoda</taxon>
        <taxon>Hexapoda</taxon>
        <taxon>Insecta</taxon>
        <taxon>Pterygota</taxon>
        <taxon>Neoptera</taxon>
        <taxon>Paraneoptera</taxon>
        <taxon>Psocodea</taxon>
        <taxon>Troctomorpha</taxon>
        <taxon>Phthiraptera</taxon>
        <taxon>Anoplura</taxon>
        <taxon>Polyplacidae</taxon>
        <taxon>Polyplax</taxon>
    </lineage>
</organism>
<keyword evidence="3 5" id="KW-0268">Exocytosis</keyword>
<feature type="region of interest" description="Disordered" evidence="7">
    <location>
        <begin position="31"/>
        <end position="54"/>
    </location>
</feature>
<comment type="function">
    <text evidence="5">Component of the exocyst complex involved in the docking of exocytic vesicles with fusion sites on the plasma membrane.</text>
</comment>
<keyword evidence="6" id="KW-0175">Coiled coil</keyword>
<dbReference type="Proteomes" id="UP001372834">
    <property type="component" value="Unassembled WGS sequence"/>
</dbReference>
<dbReference type="GO" id="GO:0006904">
    <property type="term" value="P:vesicle docking involved in exocytosis"/>
    <property type="evidence" value="ECO:0007669"/>
    <property type="project" value="InterPro"/>
</dbReference>
<dbReference type="EMBL" id="JAWJWE010000003">
    <property type="protein sequence ID" value="KAK6639244.1"/>
    <property type="molecule type" value="Genomic_DNA"/>
</dbReference>
<evidence type="ECO:0000256" key="7">
    <source>
        <dbReference type="SAM" id="MobiDB-lite"/>
    </source>
</evidence>
<dbReference type="GO" id="GO:0032584">
    <property type="term" value="C:growth cone membrane"/>
    <property type="evidence" value="ECO:0007669"/>
    <property type="project" value="TreeGrafter"/>
</dbReference>
<gene>
    <name evidence="10" type="ORF">RUM43_007514</name>
</gene>
<evidence type="ECO:0000256" key="5">
    <source>
        <dbReference type="RuleBase" id="RU367079"/>
    </source>
</evidence>
<dbReference type="InterPro" id="IPR007191">
    <property type="entry name" value="Sec8_exocyst_N"/>
</dbReference>
<sequence>MEEAIPTKPPRGVKQYKEPSGLLMSLIRTLSTSETNEQREKEKNKLEKDHERSNRRLEELVSHHNQELTQVMQLFVKVSSLITSSRERIKTVKDNLQTCKTLLRCRRNELKKLWLEGIEHKHSLQLLEGIDQVREVPSQLGIFLSKKQYLNATQLLTTTLSLGDGNLAGIEALKEVRTELQAKKQILQARLMDELRQHLYVIPSAESSFRRQGSGKDGYSPFQRTGDLRGSNRSSKARRKLLDVPLRGSDMDHDFQNIQEDVDDLDREERLQHFSAIIAECLGLLQKLPVEAIKSQIHGELLGIVSNTTKSLLESNQAVPTIAISHDGSRQVDSHSKQLLLELLDIIFDQFRKVAEGHSIVLKYFAKTADKYKLDVKLYEMADVWSKIQAVLQGLLTDYLDVEKMTGDSLQPPSYSDTATDISSYFSKKKPQRPKKLHLFRFDYSSPSLVAPNSKIEEPIKGNLKDRNKQLVCSPDMNNVTVIYIPLRRFIEEIEQAIHCGPNNPCPLNVFLSDFIRDRFIMKYHFKVSSRIDAINKSQDAWKDITDADLTKKMGLSRPVLQNTVTVERCMMEMKELMRGLPAFADRFVAIICNVLRSYREICQSFYRGIVQPDSEDKKIWSATWLKDDDMSRFLKSLPNWMELQTHKPTHRRGKVLRREETAEEESPEDIRQRNMKEAEILASNTSESGIRAHEILSNVNQLKKLAQLNESMEWFAGQVLQLITDVKEFNSETSPETFKSPIHETTIQTLYQSVHEFTDLADMCLLVLHLEVRVQCFHYLLPKSEGVSKKLDFMYEEPDPKVQDLSRALINVDEAMVCSLQPRKTKYIFEGLGDLIAKILISSCQYMDRIDENGIQRMCRNMLTLQQTLTNITSSREVALDHAKQFFELFYKSPDEILSIVLEKGPQFTDMEYINALQLINRTYPNKYGNISRYLQRLSDILGEIGVTV</sequence>
<dbReference type="GO" id="GO:0015031">
    <property type="term" value="P:protein transport"/>
    <property type="evidence" value="ECO:0007669"/>
    <property type="project" value="UniProtKB-KW"/>
</dbReference>
<dbReference type="AlphaFoldDB" id="A0AAN8S8Q2"/>
<dbReference type="InterPro" id="IPR048630">
    <property type="entry name" value="Sec8_M"/>
</dbReference>
<proteinExistence type="inferred from homology"/>
<dbReference type="GO" id="GO:0000145">
    <property type="term" value="C:exocyst"/>
    <property type="evidence" value="ECO:0007669"/>
    <property type="project" value="UniProtKB-UniRule"/>
</dbReference>
<feature type="domain" description="Exocyst complex component Sec8 middle helical bundle" evidence="9">
    <location>
        <begin position="278"/>
        <end position="449"/>
    </location>
</feature>
<keyword evidence="4 5" id="KW-0653">Protein transport</keyword>
<evidence type="ECO:0000259" key="9">
    <source>
        <dbReference type="Pfam" id="PF20652"/>
    </source>
</evidence>
<evidence type="ECO:0000259" key="8">
    <source>
        <dbReference type="Pfam" id="PF04048"/>
    </source>
</evidence>
<name>A0AAN8S8Q2_POLSC</name>
<dbReference type="PANTHER" id="PTHR14146">
    <property type="entry name" value="EXOCYST COMPLEX COMPONENT 4"/>
    <property type="match status" value="1"/>
</dbReference>
<evidence type="ECO:0000313" key="11">
    <source>
        <dbReference type="Proteomes" id="UP001372834"/>
    </source>
</evidence>
<evidence type="ECO:0000256" key="6">
    <source>
        <dbReference type="SAM" id="Coils"/>
    </source>
</evidence>
<dbReference type="GO" id="GO:0090522">
    <property type="term" value="P:vesicle tethering involved in exocytosis"/>
    <property type="evidence" value="ECO:0007669"/>
    <property type="project" value="UniProtKB-UniRule"/>
</dbReference>
<dbReference type="GO" id="GO:0006612">
    <property type="term" value="P:protein targeting to membrane"/>
    <property type="evidence" value="ECO:0007669"/>
    <property type="project" value="UniProtKB-UniRule"/>
</dbReference>
<feature type="coiled-coil region" evidence="6">
    <location>
        <begin position="170"/>
        <end position="197"/>
    </location>
</feature>
<feature type="compositionally biased region" description="Basic and acidic residues" evidence="7">
    <location>
        <begin position="36"/>
        <end position="54"/>
    </location>
</feature>
<reference evidence="10 11" key="1">
    <citation type="submission" date="2023-10" db="EMBL/GenBank/DDBJ databases">
        <title>Genomes of two closely related lineages of the louse Polyplax serrata with different host specificities.</title>
        <authorList>
            <person name="Martinu J."/>
            <person name="Tarabai H."/>
            <person name="Stefka J."/>
            <person name="Hypsa V."/>
        </authorList>
    </citation>
    <scope>NUCLEOTIDE SEQUENCE [LARGE SCALE GENOMIC DNA]</scope>
    <source>
        <strain evidence="10">HR10_N</strain>
    </source>
</reference>
<feature type="domain" description="Exocyst complex component Sec8 N-terminal" evidence="8">
    <location>
        <begin position="44"/>
        <end position="140"/>
    </location>
</feature>
<feature type="region of interest" description="Disordered" evidence="7">
    <location>
        <begin position="649"/>
        <end position="672"/>
    </location>
</feature>
<evidence type="ECO:0000256" key="4">
    <source>
        <dbReference type="ARBA" id="ARBA00022927"/>
    </source>
</evidence>
<evidence type="ECO:0000256" key="2">
    <source>
        <dbReference type="ARBA" id="ARBA00022448"/>
    </source>
</evidence>
<evidence type="ECO:0000256" key="3">
    <source>
        <dbReference type="ARBA" id="ARBA00022483"/>
    </source>
</evidence>
<feature type="region of interest" description="Disordered" evidence="7">
    <location>
        <begin position="211"/>
        <end position="236"/>
    </location>
</feature>
<comment type="caution">
    <text evidence="10">The sequence shown here is derived from an EMBL/GenBank/DDBJ whole genome shotgun (WGS) entry which is preliminary data.</text>
</comment>
<dbReference type="GO" id="GO:0006893">
    <property type="term" value="P:Golgi to plasma membrane transport"/>
    <property type="evidence" value="ECO:0007669"/>
    <property type="project" value="TreeGrafter"/>
</dbReference>
<dbReference type="PANTHER" id="PTHR14146:SF0">
    <property type="entry name" value="EXOCYST COMPLEX COMPONENT 4"/>
    <property type="match status" value="1"/>
</dbReference>
<dbReference type="GO" id="GO:0007268">
    <property type="term" value="P:chemical synaptic transmission"/>
    <property type="evidence" value="ECO:0007669"/>
    <property type="project" value="TreeGrafter"/>
</dbReference>
<protein>
    <recommendedName>
        <fullName evidence="5">Exocyst complex component Sec8</fullName>
    </recommendedName>
</protein>
<evidence type="ECO:0000256" key="1">
    <source>
        <dbReference type="ARBA" id="ARBA00010470"/>
    </source>
</evidence>
<evidence type="ECO:0000313" key="10">
    <source>
        <dbReference type="EMBL" id="KAK6639244.1"/>
    </source>
</evidence>
<dbReference type="InterPro" id="IPR039682">
    <property type="entry name" value="Sec8/EXOC4"/>
</dbReference>
<dbReference type="GO" id="GO:0045202">
    <property type="term" value="C:synapse"/>
    <property type="evidence" value="ECO:0007669"/>
    <property type="project" value="TreeGrafter"/>
</dbReference>